<keyword evidence="1" id="KW-1133">Transmembrane helix</keyword>
<accession>A0A381RGZ3</accession>
<protein>
    <submittedName>
        <fullName evidence="2">Uncharacterized protein</fullName>
    </submittedName>
</protein>
<sequence length="115" mass="13810">MKLVNEIKNKLFNDISIQLDDKKTKETILNILILPIIHHLKNEIINKYLNNDLEIDKQKNNLYDEFSNIIIENINDYFYKELYPFFLFLFIMVILLFILVLVVIVIILKLNIKKV</sequence>
<evidence type="ECO:0000256" key="1">
    <source>
        <dbReference type="SAM" id="Phobius"/>
    </source>
</evidence>
<organism evidence="2">
    <name type="scientific">marine metagenome</name>
    <dbReference type="NCBI Taxonomy" id="408172"/>
    <lineage>
        <taxon>unclassified sequences</taxon>
        <taxon>metagenomes</taxon>
        <taxon>ecological metagenomes</taxon>
    </lineage>
</organism>
<name>A0A381RGZ3_9ZZZZ</name>
<feature type="transmembrane region" description="Helical" evidence="1">
    <location>
        <begin position="85"/>
        <end position="108"/>
    </location>
</feature>
<keyword evidence="1" id="KW-0472">Membrane</keyword>
<proteinExistence type="predicted"/>
<evidence type="ECO:0000313" key="2">
    <source>
        <dbReference type="EMBL" id="SUZ91030.1"/>
    </source>
</evidence>
<gene>
    <name evidence="2" type="ORF">METZ01_LOCUS43884</name>
</gene>
<keyword evidence="1" id="KW-0812">Transmembrane</keyword>
<reference evidence="2" key="1">
    <citation type="submission" date="2018-05" db="EMBL/GenBank/DDBJ databases">
        <authorList>
            <person name="Lanie J.A."/>
            <person name="Ng W.-L."/>
            <person name="Kazmierczak K.M."/>
            <person name="Andrzejewski T.M."/>
            <person name="Davidsen T.M."/>
            <person name="Wayne K.J."/>
            <person name="Tettelin H."/>
            <person name="Glass J.I."/>
            <person name="Rusch D."/>
            <person name="Podicherti R."/>
            <person name="Tsui H.-C.T."/>
            <person name="Winkler M.E."/>
        </authorList>
    </citation>
    <scope>NUCLEOTIDE SEQUENCE</scope>
</reference>
<dbReference type="AlphaFoldDB" id="A0A381RGZ3"/>
<dbReference type="EMBL" id="UINC01001943">
    <property type="protein sequence ID" value="SUZ91030.1"/>
    <property type="molecule type" value="Genomic_DNA"/>
</dbReference>